<dbReference type="EMBL" id="GBXM01016917">
    <property type="protein sequence ID" value="JAH91660.1"/>
    <property type="molecule type" value="Transcribed_RNA"/>
</dbReference>
<evidence type="ECO:0000313" key="1">
    <source>
        <dbReference type="EMBL" id="JAH91660.1"/>
    </source>
</evidence>
<name>A0A0E9WQ05_ANGAN</name>
<proteinExistence type="predicted"/>
<protein>
    <submittedName>
        <fullName evidence="1">Uncharacterized protein</fullName>
    </submittedName>
</protein>
<dbReference type="AlphaFoldDB" id="A0A0E9WQ05"/>
<accession>A0A0E9WQ05</accession>
<reference evidence="1" key="2">
    <citation type="journal article" date="2015" name="Fish Shellfish Immunol.">
        <title>Early steps in the European eel (Anguilla anguilla)-Vibrio vulnificus interaction in the gills: Role of the RtxA13 toxin.</title>
        <authorList>
            <person name="Callol A."/>
            <person name="Pajuelo D."/>
            <person name="Ebbesson L."/>
            <person name="Teles M."/>
            <person name="MacKenzie S."/>
            <person name="Amaro C."/>
        </authorList>
    </citation>
    <scope>NUCLEOTIDE SEQUENCE</scope>
</reference>
<sequence length="88" mass="9989">MSAVTLFCFCDQVCLVAHKLALQSPLKCFQTCPQSLEILEIFSSWKLVEKLWKKFSALEKPRKTGKKTLMELLMLACQCACNICEVSL</sequence>
<reference evidence="1" key="1">
    <citation type="submission" date="2014-11" db="EMBL/GenBank/DDBJ databases">
        <authorList>
            <person name="Amaro Gonzalez C."/>
        </authorList>
    </citation>
    <scope>NUCLEOTIDE SEQUENCE</scope>
</reference>
<organism evidence="1">
    <name type="scientific">Anguilla anguilla</name>
    <name type="common">European freshwater eel</name>
    <name type="synonym">Muraena anguilla</name>
    <dbReference type="NCBI Taxonomy" id="7936"/>
    <lineage>
        <taxon>Eukaryota</taxon>
        <taxon>Metazoa</taxon>
        <taxon>Chordata</taxon>
        <taxon>Craniata</taxon>
        <taxon>Vertebrata</taxon>
        <taxon>Euteleostomi</taxon>
        <taxon>Actinopterygii</taxon>
        <taxon>Neopterygii</taxon>
        <taxon>Teleostei</taxon>
        <taxon>Anguilliformes</taxon>
        <taxon>Anguillidae</taxon>
        <taxon>Anguilla</taxon>
    </lineage>
</organism>